<dbReference type="Pfam" id="PF01569">
    <property type="entry name" value="PAP2"/>
    <property type="match status" value="1"/>
</dbReference>
<dbReference type="GO" id="GO:0006644">
    <property type="term" value="P:phospholipid metabolic process"/>
    <property type="evidence" value="ECO:0007669"/>
    <property type="project" value="InterPro"/>
</dbReference>
<feature type="transmembrane region" description="Helical" evidence="7">
    <location>
        <begin position="208"/>
        <end position="226"/>
    </location>
</feature>
<organism evidence="9 10">
    <name type="scientific">Magallana gigas</name>
    <name type="common">Pacific oyster</name>
    <name type="synonym">Crassostrea gigas</name>
    <dbReference type="NCBI Taxonomy" id="29159"/>
    <lineage>
        <taxon>Eukaryota</taxon>
        <taxon>Metazoa</taxon>
        <taxon>Spiralia</taxon>
        <taxon>Lophotrochozoa</taxon>
        <taxon>Mollusca</taxon>
        <taxon>Bivalvia</taxon>
        <taxon>Autobranchia</taxon>
        <taxon>Pteriomorphia</taxon>
        <taxon>Ostreida</taxon>
        <taxon>Ostreoidea</taxon>
        <taxon>Ostreidae</taxon>
        <taxon>Magallana</taxon>
    </lineage>
</organism>
<evidence type="ECO:0000313" key="9">
    <source>
        <dbReference type="EnsemblMetazoa" id="G13101.3:cds"/>
    </source>
</evidence>
<evidence type="ECO:0000313" key="10">
    <source>
        <dbReference type="Proteomes" id="UP000005408"/>
    </source>
</evidence>
<feature type="region of interest" description="Disordered" evidence="6">
    <location>
        <begin position="294"/>
        <end position="316"/>
    </location>
</feature>
<dbReference type="InterPro" id="IPR036938">
    <property type="entry name" value="PAP2/HPO_sf"/>
</dbReference>
<feature type="transmembrane region" description="Helical" evidence="7">
    <location>
        <begin position="133"/>
        <end position="151"/>
    </location>
</feature>
<dbReference type="SUPFAM" id="SSF48317">
    <property type="entry name" value="Acid phosphatase/Vanadium-dependent haloperoxidase"/>
    <property type="match status" value="1"/>
</dbReference>
<evidence type="ECO:0000256" key="4">
    <source>
        <dbReference type="ARBA" id="ARBA00022989"/>
    </source>
</evidence>
<evidence type="ECO:0000256" key="7">
    <source>
        <dbReference type="SAM" id="Phobius"/>
    </source>
</evidence>
<keyword evidence="4 7" id="KW-1133">Transmembrane helix</keyword>
<dbReference type="InterPro" id="IPR043216">
    <property type="entry name" value="PAP-like"/>
</dbReference>
<protein>
    <recommendedName>
        <fullName evidence="8">Phosphatidic acid phosphatase type 2/haloperoxidase domain-containing protein</fullName>
    </recommendedName>
</protein>
<dbReference type="GO" id="GO:0008195">
    <property type="term" value="F:phosphatidate phosphatase activity"/>
    <property type="evidence" value="ECO:0007669"/>
    <property type="project" value="TreeGrafter"/>
</dbReference>
<feature type="transmembrane region" description="Helical" evidence="7">
    <location>
        <begin position="100"/>
        <end position="121"/>
    </location>
</feature>
<dbReference type="PANTHER" id="PTHR10165:SF103">
    <property type="entry name" value="PHOSPHOLIPID PHOSPHATASE HOMOLOG 1.2 HOMOLOG"/>
    <property type="match status" value="1"/>
</dbReference>
<dbReference type="InterPro" id="IPR000326">
    <property type="entry name" value="PAP2/HPO"/>
</dbReference>
<name>A0A8W8IAB5_MAGGI</name>
<keyword evidence="10" id="KW-1185">Reference proteome</keyword>
<keyword evidence="5 7" id="KW-0472">Membrane</keyword>
<comment type="similarity">
    <text evidence="2">Belongs to the PA-phosphatase related phosphoesterase family.</text>
</comment>
<dbReference type="EnsemblMetazoa" id="G13101.3">
    <property type="protein sequence ID" value="G13101.3:cds"/>
    <property type="gene ID" value="G13101"/>
</dbReference>
<reference evidence="9" key="1">
    <citation type="submission" date="2022-08" db="UniProtKB">
        <authorList>
            <consortium name="EnsemblMetazoa"/>
        </authorList>
    </citation>
    <scope>IDENTIFICATION</scope>
    <source>
        <strain evidence="9">05x7-T-G4-1.051#20</strain>
    </source>
</reference>
<keyword evidence="3 7" id="KW-0812">Transmembrane</keyword>
<feature type="transmembrane region" description="Helical" evidence="7">
    <location>
        <begin position="268"/>
        <end position="290"/>
    </location>
</feature>
<proteinExistence type="inferred from homology"/>
<dbReference type="Gene3D" id="1.20.144.10">
    <property type="entry name" value="Phosphatidic acid phosphatase type 2/haloperoxidase"/>
    <property type="match status" value="1"/>
</dbReference>
<dbReference type="OMA" id="ICISIEV"/>
<feature type="transmembrane region" description="Helical" evidence="7">
    <location>
        <begin position="43"/>
        <end position="64"/>
    </location>
</feature>
<dbReference type="OrthoDB" id="8907274at2759"/>
<dbReference type="GO" id="GO:0046839">
    <property type="term" value="P:phospholipid dephosphorylation"/>
    <property type="evidence" value="ECO:0007669"/>
    <property type="project" value="TreeGrafter"/>
</dbReference>
<dbReference type="PANTHER" id="PTHR10165">
    <property type="entry name" value="LIPID PHOSPHATE PHOSPHATASE"/>
    <property type="match status" value="1"/>
</dbReference>
<evidence type="ECO:0000259" key="8">
    <source>
        <dbReference type="SMART" id="SM00014"/>
    </source>
</evidence>
<dbReference type="CDD" id="cd03384">
    <property type="entry name" value="PAP2_wunen"/>
    <property type="match status" value="1"/>
</dbReference>
<dbReference type="GO" id="GO:0007165">
    <property type="term" value="P:signal transduction"/>
    <property type="evidence" value="ECO:0007669"/>
    <property type="project" value="TreeGrafter"/>
</dbReference>
<sequence length="316" mass="35864">MSSFGKLEIIHPYISSKPPTAVSKGICKTMETNGNLKTNQKRVVLKIVLEVGFYVILATFSYLLSFNKIAYFHPFRRGFFCQNQDLMYPYGGVSVKGGHVALISLLPLIIIISITECLRIRHKIKKKLFLRKWYRIVGPLMIGLSLCTLFYETAKSCVGSLRPHFFAVCRPSIDLKNCTSKYTYITDYNCTEPENDLLIDSRKSFPSGHASISWYGMTFLIIYIHLRISRRWRFLRPLFALLQTVALCVATYIGVTRIQDNAHRPVDIIAGAVIGISFAVITVSQTSALFESDSTDRQSSTAKEDKRESLTLEYEP</sequence>
<evidence type="ECO:0000256" key="1">
    <source>
        <dbReference type="ARBA" id="ARBA00004141"/>
    </source>
</evidence>
<evidence type="ECO:0000256" key="5">
    <source>
        <dbReference type="ARBA" id="ARBA00023136"/>
    </source>
</evidence>
<dbReference type="Proteomes" id="UP000005408">
    <property type="component" value="Unassembled WGS sequence"/>
</dbReference>
<comment type="subcellular location">
    <subcellularLocation>
        <location evidence="1">Membrane</location>
        <topology evidence="1">Multi-pass membrane protein</topology>
    </subcellularLocation>
</comment>
<feature type="transmembrane region" description="Helical" evidence="7">
    <location>
        <begin position="238"/>
        <end position="256"/>
    </location>
</feature>
<dbReference type="SMART" id="SM00014">
    <property type="entry name" value="acidPPc"/>
    <property type="match status" value="1"/>
</dbReference>
<feature type="domain" description="Phosphatidic acid phosphatase type 2/haloperoxidase" evidence="8">
    <location>
        <begin position="137"/>
        <end position="283"/>
    </location>
</feature>
<dbReference type="GO" id="GO:0005886">
    <property type="term" value="C:plasma membrane"/>
    <property type="evidence" value="ECO:0007669"/>
    <property type="project" value="TreeGrafter"/>
</dbReference>
<evidence type="ECO:0000256" key="2">
    <source>
        <dbReference type="ARBA" id="ARBA00008816"/>
    </source>
</evidence>
<dbReference type="AlphaFoldDB" id="A0A8W8IAB5"/>
<accession>A0A8W8IAB5</accession>
<evidence type="ECO:0000256" key="3">
    <source>
        <dbReference type="ARBA" id="ARBA00022692"/>
    </source>
</evidence>
<evidence type="ECO:0000256" key="6">
    <source>
        <dbReference type="SAM" id="MobiDB-lite"/>
    </source>
</evidence>